<reference evidence="2" key="1">
    <citation type="submission" date="2020-12" db="EMBL/GenBank/DDBJ databases">
        <title>Desulfobium dissulfuricans gen. nov., sp. nov., a novel mesophilic, sulfate-reducing bacterium isolated from a deep-sea hydrothermal vent.</title>
        <authorList>
            <person name="Hashimoto Y."/>
            <person name="Tame A."/>
            <person name="Sawayama S."/>
            <person name="Miyazaki J."/>
            <person name="Takai K."/>
            <person name="Nakagawa S."/>
        </authorList>
    </citation>
    <scope>NUCLEOTIDE SEQUENCE</scope>
    <source>
        <strain evidence="2">GF1</strain>
    </source>
</reference>
<protein>
    <recommendedName>
        <fullName evidence="4">Cytoplasmic chaperone TorD</fullName>
    </recommendedName>
</protein>
<dbReference type="Proteomes" id="UP001063350">
    <property type="component" value="Chromosome"/>
</dbReference>
<dbReference type="InterPro" id="IPR036411">
    <property type="entry name" value="TorD-like_sf"/>
</dbReference>
<accession>A0A915TYX9</accession>
<keyword evidence="1" id="KW-0143">Chaperone</keyword>
<evidence type="ECO:0000256" key="1">
    <source>
        <dbReference type="ARBA" id="ARBA00023186"/>
    </source>
</evidence>
<keyword evidence="3" id="KW-1185">Reference proteome</keyword>
<evidence type="ECO:0008006" key="4">
    <source>
        <dbReference type="Google" id="ProtNLM"/>
    </source>
</evidence>
<dbReference type="SUPFAM" id="SSF89155">
    <property type="entry name" value="TorD-like"/>
    <property type="match status" value="1"/>
</dbReference>
<dbReference type="EMBL" id="AP024233">
    <property type="protein sequence ID" value="BCO08386.1"/>
    <property type="molecule type" value="Genomic_DNA"/>
</dbReference>
<evidence type="ECO:0000313" key="2">
    <source>
        <dbReference type="EMBL" id="BCO08386.1"/>
    </source>
</evidence>
<evidence type="ECO:0000313" key="3">
    <source>
        <dbReference type="Proteomes" id="UP001063350"/>
    </source>
</evidence>
<dbReference type="InterPro" id="IPR020945">
    <property type="entry name" value="DMSO/NO3_reduct_chaperone"/>
</dbReference>
<dbReference type="Pfam" id="PF02613">
    <property type="entry name" value="Nitrate_red_del"/>
    <property type="match status" value="1"/>
</dbReference>
<dbReference type="InterPro" id="IPR050289">
    <property type="entry name" value="TorD/DmsD_chaperones"/>
</dbReference>
<dbReference type="Gene3D" id="1.10.3480.10">
    <property type="entry name" value="TorD-like"/>
    <property type="match status" value="1"/>
</dbReference>
<organism evidence="2 3">
    <name type="scientific">Desulfolithobacter dissulfuricans</name>
    <dbReference type="NCBI Taxonomy" id="2795293"/>
    <lineage>
        <taxon>Bacteria</taxon>
        <taxon>Pseudomonadati</taxon>
        <taxon>Thermodesulfobacteriota</taxon>
        <taxon>Desulfobulbia</taxon>
        <taxon>Desulfobulbales</taxon>
        <taxon>Desulfobulbaceae</taxon>
        <taxon>Desulfolithobacter</taxon>
    </lineage>
</organism>
<gene>
    <name evidence="2" type="ORF">GF1_07620</name>
</gene>
<dbReference type="AlphaFoldDB" id="A0A915TYX9"/>
<sequence length="214" mass="24467">MTDVTDRELGRIRLRFLDLIKSFFIDEPDAERMSRWRGIVSALAGDVINPAFDQAVRRLGELLEEKTLKEIQDEYYHLFIDPTSEDQINTVMSYYVDGRSFGPSLVDYRDFLQRAGIVKDESVKEPEDSLVLMLDALATLIEEQTKKERDTALYQATLLHRFLDPLCQGFTGALQATGQAPFYTACGDFLRGYLILEKGLLDKGETPAENREER</sequence>
<dbReference type="KEGG" id="ddu:GF1_07620"/>
<dbReference type="PANTHER" id="PTHR34227">
    <property type="entry name" value="CHAPERONE PROTEIN YCDY"/>
    <property type="match status" value="1"/>
</dbReference>
<name>A0A915TYX9_9BACT</name>
<proteinExistence type="predicted"/>
<dbReference type="PANTHER" id="PTHR34227:SF1">
    <property type="entry name" value="DIMETHYL SULFOXIDE REDUCTASE CHAPERONE-RELATED"/>
    <property type="match status" value="1"/>
</dbReference>
<dbReference type="RefSeq" id="WP_267928286.1">
    <property type="nucleotide sequence ID" value="NZ_AP024233.1"/>
</dbReference>